<dbReference type="Pfam" id="PF08707">
    <property type="entry name" value="PriCT_2"/>
    <property type="match status" value="1"/>
</dbReference>
<organism evidence="3 4">
    <name type="scientific">Mesorhizobium huakuii</name>
    <dbReference type="NCBI Taxonomy" id="28104"/>
    <lineage>
        <taxon>Bacteria</taxon>
        <taxon>Pseudomonadati</taxon>
        <taxon>Pseudomonadota</taxon>
        <taxon>Alphaproteobacteria</taxon>
        <taxon>Hyphomicrobiales</taxon>
        <taxon>Phyllobacteriaceae</taxon>
        <taxon>Mesorhizobium</taxon>
    </lineage>
</organism>
<dbReference type="AlphaFoldDB" id="A0A7G6SMD1"/>
<gene>
    <name evidence="3" type="ORF">HB778_02475</name>
</gene>
<dbReference type="EMBL" id="CP050296">
    <property type="protein sequence ID" value="QND55663.1"/>
    <property type="molecule type" value="Genomic_DNA"/>
</dbReference>
<dbReference type="GO" id="GO:0016817">
    <property type="term" value="F:hydrolase activity, acting on acid anhydrides"/>
    <property type="evidence" value="ECO:0007669"/>
    <property type="project" value="InterPro"/>
</dbReference>
<evidence type="ECO:0008006" key="5">
    <source>
        <dbReference type="Google" id="ProtNLM"/>
    </source>
</evidence>
<dbReference type="InterPro" id="IPR014819">
    <property type="entry name" value="PriCT_2"/>
</dbReference>
<evidence type="ECO:0000313" key="4">
    <source>
        <dbReference type="Proteomes" id="UP000515465"/>
    </source>
</evidence>
<proteinExistence type="predicted"/>
<evidence type="ECO:0000313" key="3">
    <source>
        <dbReference type="EMBL" id="QND55663.1"/>
    </source>
</evidence>
<feature type="domain" description="DNA primase/polymerase bifunctional N-terminal" evidence="2">
    <location>
        <begin position="12"/>
        <end position="164"/>
    </location>
</feature>
<dbReference type="InterPro" id="IPR015330">
    <property type="entry name" value="DNA_primase/pol_bifunc_N"/>
</dbReference>
<dbReference type="Pfam" id="PF09250">
    <property type="entry name" value="Prim-Pol"/>
    <property type="match status" value="1"/>
</dbReference>
<name>A0A7G6SMD1_9HYPH</name>
<dbReference type="SUPFAM" id="SSF56747">
    <property type="entry name" value="Prim-pol domain"/>
    <property type="match status" value="1"/>
</dbReference>
<dbReference type="Proteomes" id="UP000515465">
    <property type="component" value="Chromosome"/>
</dbReference>
<reference evidence="4" key="1">
    <citation type="journal article" date="2020" name="Mol. Plant Microbe">
        <title>Rhizobial microsymbionts of the narrowly endemic Oxytropis species growing in Kamchatka are characterized by significant genetic diversity and possess a set of genes that are associated with T3SS and T6SS secretion systems and can affect the development of symbiosis.</title>
        <authorList>
            <person name="Safronova V."/>
            <person name="Guro P."/>
            <person name="Sazanova A."/>
            <person name="Kuznetsova I."/>
            <person name="Belimov A."/>
            <person name="Yakubov V."/>
            <person name="Chirak E."/>
            <person name="Afonin A."/>
            <person name="Gogolev Y."/>
            <person name="Andronov E."/>
            <person name="Tikhonovich I."/>
        </authorList>
    </citation>
    <scope>NUCLEOTIDE SEQUENCE [LARGE SCALE GENOMIC DNA]</scope>
    <source>
        <strain evidence="4">583</strain>
    </source>
</reference>
<evidence type="ECO:0000259" key="1">
    <source>
        <dbReference type="Pfam" id="PF08707"/>
    </source>
</evidence>
<accession>A0A7G6SMD1</accession>
<dbReference type="RefSeq" id="WP_183461193.1">
    <property type="nucleotide sequence ID" value="NZ_CP050296.1"/>
</dbReference>
<feature type="domain" description="Primase C-terminal 2" evidence="1">
    <location>
        <begin position="236"/>
        <end position="298"/>
    </location>
</feature>
<sequence>MSGFFLTHGSRLVELGFDIVPIKPGTKRPNRFGWQKYDFNALPAAILAAPRHPRALKMPREAYYGVGVKTKRSSAVDADTPSPRLVDQVADWCAANIGPTIARIGQPPRELFPYRTDEPFRKVKSDTFVSPDGNEHKLEVLADGQQFVAYAIHPGTGQPYYWPDQGLIDTPRSALSVMTQKHAFALVDYFNATCAAAGWTRKAREQRSTARRTAADPHAPLPLLAAAMSVMSIYPETYDRWIAIGAALYHATDGSAEGLELWDAWSTKSDTYDGACHSKWETFAGEARSGAGTVFFWADKSSPSWRKQPDVSAMFDTLRAAKPDTFIGAALQQRLSEIMKEIR</sequence>
<protein>
    <recommendedName>
        <fullName evidence="5">Primase C-terminal 2 domain-containing protein</fullName>
    </recommendedName>
</protein>
<evidence type="ECO:0000259" key="2">
    <source>
        <dbReference type="Pfam" id="PF09250"/>
    </source>
</evidence>